<dbReference type="InterPro" id="IPR003712">
    <property type="entry name" value="Cyanate_lyase_C"/>
</dbReference>
<dbReference type="PIRSF" id="PIRSF001263">
    <property type="entry name" value="Cyanate_hydratas"/>
    <property type="match status" value="1"/>
</dbReference>
<dbReference type="InterPro" id="IPR008076">
    <property type="entry name" value="Cyanase"/>
</dbReference>
<evidence type="ECO:0000313" key="6">
    <source>
        <dbReference type="Proteomes" id="UP000626786"/>
    </source>
</evidence>
<dbReference type="Gene3D" id="1.10.260.40">
    <property type="entry name" value="lambda repressor-like DNA-binding domains"/>
    <property type="match status" value="1"/>
</dbReference>
<comment type="caution">
    <text evidence="5">The sequence shown here is derived from an EMBL/GenBank/DDBJ whole genome shotgun (WGS) entry which is preliminary data.</text>
</comment>
<dbReference type="PANTHER" id="PTHR34186">
    <property type="entry name" value="CYANATE HYDRATASE"/>
    <property type="match status" value="1"/>
</dbReference>
<dbReference type="PRINTS" id="PR01693">
    <property type="entry name" value="CYANASE"/>
</dbReference>
<dbReference type="SMART" id="SM01116">
    <property type="entry name" value="Cyanate_lyase"/>
    <property type="match status" value="1"/>
</dbReference>
<evidence type="ECO:0000256" key="1">
    <source>
        <dbReference type="ARBA" id="ARBA00003561"/>
    </source>
</evidence>
<dbReference type="EC" id="4.2.1.104" evidence="3"/>
<comment type="function">
    <text evidence="1 3">Catalyzes the reaction of cyanate with bicarbonate to produce ammonia and carbon dioxide.</text>
</comment>
<sequence length="153" mass="17313">MAKQDKYTRELATEEILLAKRDKGLTFDEIAEAIGRHPVWVASAIMGQATMNAEEVYALVKLLDLNPSITTVLQDFPMKGSLEDRIPVDPLLYRFHEILQVYGTTMKAVIQEKFGDGIMSAIDFTMDIDKEEDPAGDRVVVTMNGKFLPYKKW</sequence>
<feature type="active site" evidence="3">
    <location>
        <position position="94"/>
    </location>
</feature>
<proteinExistence type="inferred from homology"/>
<dbReference type="NCBIfam" id="TIGR00673">
    <property type="entry name" value="cynS"/>
    <property type="match status" value="1"/>
</dbReference>
<dbReference type="SUPFAM" id="SSF55234">
    <property type="entry name" value="Cyanase C-terminal domain"/>
    <property type="match status" value="1"/>
</dbReference>
<dbReference type="InterPro" id="IPR010982">
    <property type="entry name" value="Lambda_DNA-bd_dom_sf"/>
</dbReference>
<dbReference type="InterPro" id="IPR048564">
    <property type="entry name" value="CYNS_N"/>
</dbReference>
<dbReference type="Pfam" id="PF02560">
    <property type="entry name" value="Cyanate_lyase"/>
    <property type="match status" value="1"/>
</dbReference>
<feature type="domain" description="Cyanate lyase C-terminal" evidence="4">
    <location>
        <begin position="81"/>
        <end position="153"/>
    </location>
</feature>
<accession>A0ABR8UAI8</accession>
<dbReference type="PANTHER" id="PTHR34186:SF2">
    <property type="entry name" value="CYANATE HYDRATASE"/>
    <property type="match status" value="1"/>
</dbReference>
<keyword evidence="6" id="KW-1185">Reference proteome</keyword>
<evidence type="ECO:0000259" key="4">
    <source>
        <dbReference type="SMART" id="SM01116"/>
    </source>
</evidence>
<name>A0ABR8UAI8_9BACL</name>
<dbReference type="InterPro" id="IPR036581">
    <property type="entry name" value="Cyanate_lyase_C_sf"/>
</dbReference>
<reference evidence="5 6" key="1">
    <citation type="submission" date="2020-08" db="EMBL/GenBank/DDBJ databases">
        <title>A Genomic Blueprint of the Chicken Gut Microbiome.</title>
        <authorList>
            <person name="Gilroy R."/>
            <person name="Ravi A."/>
            <person name="Getino M."/>
            <person name="Pursley I."/>
            <person name="Horton D.L."/>
            <person name="Alikhan N.-F."/>
            <person name="Baker D."/>
            <person name="Gharbi K."/>
            <person name="Hall N."/>
            <person name="Watson M."/>
            <person name="Adriaenssens E.M."/>
            <person name="Foster-Nyarko E."/>
            <person name="Jarju S."/>
            <person name="Secka A."/>
            <person name="Antonio M."/>
            <person name="Oren A."/>
            <person name="Chaudhuri R."/>
            <person name="La Ragione R.M."/>
            <person name="Hildebrand F."/>
            <person name="Pallen M.J."/>
        </authorList>
    </citation>
    <scope>NUCLEOTIDE SEQUENCE [LARGE SCALE GENOMIC DNA]</scope>
    <source>
        <strain evidence="5 6">Sa2YVA2</strain>
    </source>
</reference>
<evidence type="ECO:0000313" key="5">
    <source>
        <dbReference type="EMBL" id="MBD7985057.1"/>
    </source>
</evidence>
<dbReference type="Proteomes" id="UP000626786">
    <property type="component" value="Unassembled WGS sequence"/>
</dbReference>
<protein>
    <recommendedName>
        <fullName evidence="3">Cyanate hydratase</fullName>
        <shortName evidence="3">Cyanase</shortName>
        <ecNumber evidence="3">4.2.1.104</ecNumber>
    </recommendedName>
    <alternativeName>
        <fullName evidence="3">Cyanate hydrolase</fullName>
    </alternativeName>
    <alternativeName>
        <fullName evidence="3">Cyanate lyase</fullName>
    </alternativeName>
</protein>
<evidence type="ECO:0000256" key="2">
    <source>
        <dbReference type="ARBA" id="ARBA00023239"/>
    </source>
</evidence>
<dbReference type="Pfam" id="PF21291">
    <property type="entry name" value="CYNS_N"/>
    <property type="match status" value="1"/>
</dbReference>
<gene>
    <name evidence="3 5" type="primary">cynS</name>
    <name evidence="5" type="ORF">H9649_10705</name>
</gene>
<comment type="catalytic activity">
    <reaction evidence="3">
        <text>cyanate + hydrogencarbonate + 3 H(+) = NH4(+) + 2 CO2</text>
        <dbReference type="Rhea" id="RHEA:11120"/>
        <dbReference type="ChEBI" id="CHEBI:15378"/>
        <dbReference type="ChEBI" id="CHEBI:16526"/>
        <dbReference type="ChEBI" id="CHEBI:17544"/>
        <dbReference type="ChEBI" id="CHEBI:28938"/>
        <dbReference type="ChEBI" id="CHEBI:29195"/>
        <dbReference type="EC" id="4.2.1.104"/>
    </reaction>
</comment>
<dbReference type="SUPFAM" id="SSF47413">
    <property type="entry name" value="lambda repressor-like DNA-binding domains"/>
    <property type="match status" value="1"/>
</dbReference>
<dbReference type="EMBL" id="JACSQN010000009">
    <property type="protein sequence ID" value="MBD7985057.1"/>
    <property type="molecule type" value="Genomic_DNA"/>
</dbReference>
<dbReference type="GO" id="GO:0008824">
    <property type="term" value="F:cyanate hydratase activity"/>
    <property type="evidence" value="ECO:0007669"/>
    <property type="project" value="UniProtKB-EC"/>
</dbReference>
<dbReference type="Gene3D" id="3.30.1160.10">
    <property type="entry name" value="Cyanate lyase, C-terminal domain"/>
    <property type="match status" value="1"/>
</dbReference>
<dbReference type="CDD" id="cd00559">
    <property type="entry name" value="Cyanase_C"/>
    <property type="match status" value="1"/>
</dbReference>
<feature type="active site" evidence="3">
    <location>
        <position position="97"/>
    </location>
</feature>
<evidence type="ECO:0000256" key="3">
    <source>
        <dbReference type="HAMAP-Rule" id="MF_00535"/>
    </source>
</evidence>
<feature type="active site" evidence="3">
    <location>
        <position position="120"/>
    </location>
</feature>
<keyword evidence="2 3" id="KW-0456">Lyase</keyword>
<dbReference type="HAMAP" id="MF_00535">
    <property type="entry name" value="Cyanate_hydrat"/>
    <property type="match status" value="1"/>
</dbReference>
<dbReference type="RefSeq" id="WP_191694849.1">
    <property type="nucleotide sequence ID" value="NZ_JACSQN010000009.1"/>
</dbReference>
<dbReference type="NCBIfam" id="NF002773">
    <property type="entry name" value="PRK02866.1"/>
    <property type="match status" value="1"/>
</dbReference>
<comment type="similarity">
    <text evidence="3">Belongs to the cyanase family.</text>
</comment>
<organism evidence="5 6">
    <name type="scientific">Sporosarcina quadrami</name>
    <dbReference type="NCBI Taxonomy" id="2762234"/>
    <lineage>
        <taxon>Bacteria</taxon>
        <taxon>Bacillati</taxon>
        <taxon>Bacillota</taxon>
        <taxon>Bacilli</taxon>
        <taxon>Bacillales</taxon>
        <taxon>Caryophanaceae</taxon>
        <taxon>Sporosarcina</taxon>
    </lineage>
</organism>